<comment type="caution">
    <text evidence="2">The sequence shown here is derived from an EMBL/GenBank/DDBJ whole genome shotgun (WGS) entry which is preliminary data.</text>
</comment>
<dbReference type="AlphaFoldDB" id="H5TCT0"/>
<dbReference type="Gene3D" id="3.10.450.50">
    <property type="match status" value="1"/>
</dbReference>
<evidence type="ECO:0000313" key="3">
    <source>
        <dbReference type="Proteomes" id="UP000053586"/>
    </source>
</evidence>
<proteinExistence type="predicted"/>
<organism evidence="2 3">
    <name type="scientific">Glaciecola punicea ACAM 611</name>
    <dbReference type="NCBI Taxonomy" id="1121923"/>
    <lineage>
        <taxon>Bacteria</taxon>
        <taxon>Pseudomonadati</taxon>
        <taxon>Pseudomonadota</taxon>
        <taxon>Gammaproteobacteria</taxon>
        <taxon>Alteromonadales</taxon>
        <taxon>Alteromonadaceae</taxon>
        <taxon>Glaciecola</taxon>
    </lineage>
</organism>
<dbReference type="STRING" id="56804.BAE46_10805"/>
<protein>
    <recommendedName>
        <fullName evidence="1">SnoaL-like domain-containing protein</fullName>
    </recommendedName>
</protein>
<evidence type="ECO:0000259" key="1">
    <source>
        <dbReference type="Pfam" id="PF12680"/>
    </source>
</evidence>
<keyword evidence="3" id="KW-1185">Reference proteome</keyword>
<dbReference type="Pfam" id="PF12680">
    <property type="entry name" value="SnoaL_2"/>
    <property type="match status" value="1"/>
</dbReference>
<gene>
    <name evidence="2" type="ORF">GPUN_1992</name>
</gene>
<reference evidence="2 3" key="1">
    <citation type="journal article" date="2012" name="J. Bacteriol.">
        <title>Genome sequence of proteorhodopsin-containing sea ice bacterium Glaciecola punicea ACAM 611T.</title>
        <authorList>
            <person name="Qin Q.-L."/>
            <person name="Xie B.-B."/>
            <person name="Shu Y.-L."/>
            <person name="Rong J.-C."/>
            <person name="Zhao D.-L."/>
            <person name="Zhang X.-Y."/>
            <person name="Chen X.-L."/>
            <person name="Zhou B.-C."/>
            <person name="Zhanga Y.-Z."/>
        </authorList>
    </citation>
    <scope>NUCLEOTIDE SEQUENCE [LARGE SCALE GENOMIC DNA]</scope>
    <source>
        <strain evidence="2 3">ACAM 611</strain>
    </source>
</reference>
<dbReference type="EMBL" id="BAET01000021">
    <property type="protein sequence ID" value="GAB56107.1"/>
    <property type="molecule type" value="Genomic_DNA"/>
</dbReference>
<dbReference type="OrthoDB" id="1115105at2"/>
<dbReference type="RefSeq" id="WP_006005911.1">
    <property type="nucleotide sequence ID" value="NZ_BAET01000021.1"/>
</dbReference>
<evidence type="ECO:0000313" key="2">
    <source>
        <dbReference type="EMBL" id="GAB56107.1"/>
    </source>
</evidence>
<accession>H5TCT0</accession>
<sequence length="142" mass="16455">MSTLLLEKFSSFYTNLDTMKVEDLAEIYSTDVLFIDPIAEHKGIAAVENYFAKLLRNAKSCSFVIHTKQDNQDGKCIVNWTMEYRTSTMNANKPIKVEGITMLTLKNDKITFHRDYYDLGQMVYENIPLLGRLIKRIKRSMS</sequence>
<dbReference type="Proteomes" id="UP000053586">
    <property type="component" value="Unassembled WGS sequence"/>
</dbReference>
<dbReference type="SUPFAM" id="SSF54427">
    <property type="entry name" value="NTF2-like"/>
    <property type="match status" value="1"/>
</dbReference>
<dbReference type="eggNOG" id="COG3631">
    <property type="taxonomic scope" value="Bacteria"/>
</dbReference>
<dbReference type="InterPro" id="IPR037401">
    <property type="entry name" value="SnoaL-like"/>
</dbReference>
<name>H5TCT0_9ALTE</name>
<reference evidence="2 3" key="2">
    <citation type="journal article" date="2017" name="Antonie Van Leeuwenhoek">
        <title>Rhizobium rhizosphaerae sp. nov., a novel species isolated from rice rhizosphere.</title>
        <authorList>
            <person name="Zhao J.J."/>
            <person name="Zhang J."/>
            <person name="Zhang R.J."/>
            <person name="Zhang C.W."/>
            <person name="Yin H.Q."/>
            <person name="Zhang X.X."/>
        </authorList>
    </citation>
    <scope>NUCLEOTIDE SEQUENCE [LARGE SCALE GENOMIC DNA]</scope>
    <source>
        <strain evidence="2 3">ACAM 611</strain>
    </source>
</reference>
<feature type="domain" description="SnoaL-like" evidence="1">
    <location>
        <begin position="11"/>
        <end position="113"/>
    </location>
</feature>
<dbReference type="InterPro" id="IPR032710">
    <property type="entry name" value="NTF2-like_dom_sf"/>
</dbReference>